<feature type="domain" description="PucR C-terminal helix-turn-helix" evidence="2">
    <location>
        <begin position="371"/>
        <end position="405"/>
    </location>
</feature>
<dbReference type="Proteomes" id="UP000284333">
    <property type="component" value="Unassembled WGS sequence"/>
</dbReference>
<dbReference type="Gene3D" id="1.10.10.2840">
    <property type="entry name" value="PucR C-terminal helix-turn-helix domain"/>
    <property type="match status" value="1"/>
</dbReference>
<evidence type="ECO:0000259" key="3">
    <source>
        <dbReference type="Pfam" id="PF14361"/>
    </source>
</evidence>
<proteinExistence type="inferred from homology"/>
<comment type="similarity">
    <text evidence="1">Belongs to the CdaR family.</text>
</comment>
<evidence type="ECO:0000259" key="2">
    <source>
        <dbReference type="Pfam" id="PF13556"/>
    </source>
</evidence>
<keyword evidence="6" id="KW-1185">Reference proteome</keyword>
<dbReference type="OrthoDB" id="3663486at2"/>
<dbReference type="EMBL" id="RKLN01000001">
    <property type="protein sequence ID" value="RVW06378.1"/>
    <property type="molecule type" value="Genomic_DNA"/>
</dbReference>
<comment type="caution">
    <text evidence="5">The sequence shown here is derived from an EMBL/GenBank/DDBJ whole genome shotgun (WGS) entry which is preliminary data.</text>
</comment>
<feature type="domain" description="RsbT co-antagonist protein RsbRD N-terminal" evidence="3">
    <location>
        <begin position="45"/>
        <end position="185"/>
    </location>
</feature>
<dbReference type="Pfam" id="PF13556">
    <property type="entry name" value="HTH_30"/>
    <property type="match status" value="1"/>
</dbReference>
<feature type="domain" description="CdaR GGDEF-like" evidence="4">
    <location>
        <begin position="210"/>
        <end position="317"/>
    </location>
</feature>
<accession>A0A3S3AR01</accession>
<dbReference type="PANTHER" id="PTHR33744:SF1">
    <property type="entry name" value="DNA-BINDING TRANSCRIPTIONAL ACTIVATOR ADER"/>
    <property type="match status" value="1"/>
</dbReference>
<evidence type="ECO:0000313" key="5">
    <source>
        <dbReference type="EMBL" id="RVW06378.1"/>
    </source>
</evidence>
<evidence type="ECO:0000256" key="1">
    <source>
        <dbReference type="ARBA" id="ARBA00006754"/>
    </source>
</evidence>
<dbReference type="PANTHER" id="PTHR33744">
    <property type="entry name" value="CARBOHYDRATE DIACID REGULATOR"/>
    <property type="match status" value="1"/>
</dbReference>
<dbReference type="AlphaFoldDB" id="A0A3S3AR01"/>
<dbReference type="InterPro" id="IPR025751">
    <property type="entry name" value="RsbRD_N_dom"/>
</dbReference>
<dbReference type="Pfam" id="PF17853">
    <property type="entry name" value="GGDEF_2"/>
    <property type="match status" value="1"/>
</dbReference>
<evidence type="ECO:0000313" key="6">
    <source>
        <dbReference type="Proteomes" id="UP000284333"/>
    </source>
</evidence>
<dbReference type="InterPro" id="IPR042070">
    <property type="entry name" value="PucR_C-HTH_sf"/>
</dbReference>
<dbReference type="InterPro" id="IPR041522">
    <property type="entry name" value="CdaR_GGDEF"/>
</dbReference>
<dbReference type="InterPro" id="IPR051448">
    <property type="entry name" value="CdaR-like_regulators"/>
</dbReference>
<evidence type="ECO:0000259" key="4">
    <source>
        <dbReference type="Pfam" id="PF17853"/>
    </source>
</evidence>
<dbReference type="InterPro" id="IPR025736">
    <property type="entry name" value="PucR_C-HTH_dom"/>
</dbReference>
<organism evidence="5 6">
    <name type="scientific">Rhodococcus spongiicola</name>
    <dbReference type="NCBI Taxonomy" id="2487352"/>
    <lineage>
        <taxon>Bacteria</taxon>
        <taxon>Bacillati</taxon>
        <taxon>Actinomycetota</taxon>
        <taxon>Actinomycetes</taxon>
        <taxon>Mycobacteriales</taxon>
        <taxon>Nocardiaceae</taxon>
        <taxon>Rhodococcus</taxon>
    </lineage>
</organism>
<sequence length="442" mass="47963">MSGAVSGDAEAVARRRLASVPASADDAVLEAAGVIARRIDARKSQVIRSMTATLTRKIDELDEDPQLFELGEACAHGNMSTILGVLANDVSVDHMQPTTAAVEYALRLAQRDMPSHWLVRAYHMWQEALMKACYCEVEALGLPGSQAMAVLEHVSDVLYSYVDWITIYVFDAYEQERRRWIEAHGSVHSSAICNLLTGAGTSTKVFEAETGYRLDQTHIAVILWSPRCGDDVVACHCRFARSMAQQLGTDGSPITSAIDRSTVWAWLPFGDRWPCVDTAALTIELPAGSAIRAVLGLPGVGIDGFRRSHEQALAAHAVTSVSHAPVRPIVSFGDPGVAAVALLAENLESTRAWVWQVLGSLAEDTDQAATLRTTLSTYLDAGESHLHTAQQLQVHRNTVKYRINKTLGDPETGLADHSKLDLALALEVCRFLGPTILRTSDA</sequence>
<dbReference type="RefSeq" id="WP_127945551.1">
    <property type="nucleotide sequence ID" value="NZ_RKLN01000001.1"/>
</dbReference>
<gene>
    <name evidence="5" type="ORF">EF834_02805</name>
</gene>
<dbReference type="Pfam" id="PF14361">
    <property type="entry name" value="RsbRD_N"/>
    <property type="match status" value="1"/>
</dbReference>
<name>A0A3S3AR01_9NOCA</name>
<protein>
    <submittedName>
        <fullName evidence="5">PucR family transcriptional regulator</fullName>
    </submittedName>
</protein>
<reference evidence="5 6" key="1">
    <citation type="submission" date="2018-11" db="EMBL/GenBank/DDBJ databases">
        <title>Rhodococcus spongicola sp. nov. and Rhodococcus xishaensis sp. nov. from marine sponges.</title>
        <authorList>
            <person name="Li L."/>
            <person name="Lin H.W."/>
        </authorList>
    </citation>
    <scope>NUCLEOTIDE SEQUENCE [LARGE SCALE GENOMIC DNA]</scope>
    <source>
        <strain evidence="5 6">LHW50502</strain>
    </source>
</reference>